<proteinExistence type="predicted"/>
<protein>
    <submittedName>
        <fullName evidence="1">Uncharacterized protein</fullName>
    </submittedName>
</protein>
<reference evidence="1 2" key="1">
    <citation type="journal article" date="2022" name="bioRxiv">
        <title>The genome of the oomycete Peronosclerospora sorghi, a cosmopolitan pathogen of maize and sorghum, is inflated with dispersed pseudogenes.</title>
        <authorList>
            <person name="Fletcher K."/>
            <person name="Martin F."/>
            <person name="Isakeit T."/>
            <person name="Cavanaugh K."/>
            <person name="Magill C."/>
            <person name="Michelmore R."/>
        </authorList>
    </citation>
    <scope>NUCLEOTIDE SEQUENCE [LARGE SCALE GENOMIC DNA]</scope>
    <source>
        <strain evidence="1">P6</strain>
    </source>
</reference>
<name>A0ACC0WWQ8_9STRA</name>
<organism evidence="1 2">
    <name type="scientific">Peronosclerospora sorghi</name>
    <dbReference type="NCBI Taxonomy" id="230839"/>
    <lineage>
        <taxon>Eukaryota</taxon>
        <taxon>Sar</taxon>
        <taxon>Stramenopiles</taxon>
        <taxon>Oomycota</taxon>
        <taxon>Peronosporomycetes</taxon>
        <taxon>Peronosporales</taxon>
        <taxon>Peronosporaceae</taxon>
        <taxon>Peronosclerospora</taxon>
    </lineage>
</organism>
<evidence type="ECO:0000313" key="2">
    <source>
        <dbReference type="Proteomes" id="UP001163321"/>
    </source>
</evidence>
<dbReference type="EMBL" id="CM047580">
    <property type="protein sequence ID" value="KAI9922411.1"/>
    <property type="molecule type" value="Genomic_DNA"/>
</dbReference>
<gene>
    <name evidence="1" type="ORF">PsorP6_001530</name>
</gene>
<sequence length="170" mass="18923">MLLGDANISLSASNGKRERFIMSLMCSSAIMDCSRDAIGYQIHGRIRSHESNVMGGLVVFVILSGVDGGFWRIYPLREIPDILVAPFLPLNGPIAFLRFPPQSLFERGYFSISKKNVLVLSTSRLGTTRFDATYPYFRVYSLTLGRSKESDNSGAARYIPMKVLTIFNGI</sequence>
<evidence type="ECO:0000313" key="1">
    <source>
        <dbReference type="EMBL" id="KAI9922411.1"/>
    </source>
</evidence>
<dbReference type="Proteomes" id="UP001163321">
    <property type="component" value="Chromosome 1"/>
</dbReference>
<keyword evidence="2" id="KW-1185">Reference proteome</keyword>
<accession>A0ACC0WWQ8</accession>
<comment type="caution">
    <text evidence="1">The sequence shown here is derived from an EMBL/GenBank/DDBJ whole genome shotgun (WGS) entry which is preliminary data.</text>
</comment>